<proteinExistence type="predicted"/>
<sequence>MSEERVHEICKAFASGMSAAQIAEVEGLPTAPVELIINDNPGKVSQIKAFMVEMGWAE</sequence>
<evidence type="ECO:0008006" key="3">
    <source>
        <dbReference type="Google" id="ProtNLM"/>
    </source>
</evidence>
<evidence type="ECO:0000313" key="2">
    <source>
        <dbReference type="Proteomes" id="UP000295184"/>
    </source>
</evidence>
<dbReference type="STRING" id="1650663.GCA_001486665_02635"/>
<gene>
    <name evidence="1" type="ORF">EDD77_1612</name>
</gene>
<organism evidence="1 2">
    <name type="scientific">Allofournierella massiliensis</name>
    <dbReference type="NCBI Taxonomy" id="1650663"/>
    <lineage>
        <taxon>Bacteria</taxon>
        <taxon>Bacillati</taxon>
        <taxon>Bacillota</taxon>
        <taxon>Clostridia</taxon>
        <taxon>Eubacteriales</taxon>
        <taxon>Oscillospiraceae</taxon>
        <taxon>Allofournierella</taxon>
    </lineage>
</organism>
<evidence type="ECO:0000313" key="1">
    <source>
        <dbReference type="EMBL" id="TCL47734.1"/>
    </source>
</evidence>
<reference evidence="1 2" key="1">
    <citation type="submission" date="2019-03" db="EMBL/GenBank/DDBJ databases">
        <title>Genomic Encyclopedia of Type Strains, Phase IV (KMG-IV): sequencing the most valuable type-strain genomes for metagenomic binning, comparative biology and taxonomic classification.</title>
        <authorList>
            <person name="Goeker M."/>
        </authorList>
    </citation>
    <scope>NUCLEOTIDE SEQUENCE [LARGE SCALE GENOMIC DNA]</scope>
    <source>
        <strain evidence="1 2">DSM 100451</strain>
    </source>
</reference>
<dbReference type="RefSeq" id="WP_156417382.1">
    <property type="nucleotide sequence ID" value="NZ_CABKVM010000018.1"/>
</dbReference>
<protein>
    <recommendedName>
        <fullName evidence="3">Helix-turn-helix protein</fullName>
    </recommendedName>
</protein>
<name>A0A4R1QC47_9FIRM</name>
<dbReference type="Proteomes" id="UP000295184">
    <property type="component" value="Unassembled WGS sequence"/>
</dbReference>
<dbReference type="EMBL" id="SLUM01000061">
    <property type="protein sequence ID" value="TCL47734.1"/>
    <property type="molecule type" value="Genomic_DNA"/>
</dbReference>
<accession>A0A4R1QC47</accession>
<dbReference type="AlphaFoldDB" id="A0A4R1QC47"/>
<comment type="caution">
    <text evidence="1">The sequence shown here is derived from an EMBL/GenBank/DDBJ whole genome shotgun (WGS) entry which is preliminary data.</text>
</comment>